<dbReference type="CDD" id="cd13733">
    <property type="entry name" value="SPRY_PRY_C-I_1"/>
    <property type="match status" value="1"/>
</dbReference>
<accession>A0A7K7CRC2</accession>
<dbReference type="Proteomes" id="UP000575874">
    <property type="component" value="Unassembled WGS sequence"/>
</dbReference>
<comment type="caution">
    <text evidence="2">The sequence shown here is derived from an EMBL/GenBank/DDBJ whole genome shotgun (WGS) entry which is preliminary data.</text>
</comment>
<dbReference type="PRINTS" id="PR01407">
    <property type="entry name" value="BUTYPHLNCDUF"/>
</dbReference>
<dbReference type="FunFam" id="2.60.120.920:FF:000004">
    <property type="entry name" value="Butyrophilin subfamily 1 member A1"/>
    <property type="match status" value="1"/>
</dbReference>
<feature type="non-terminal residue" evidence="2">
    <location>
        <position position="185"/>
    </location>
</feature>
<dbReference type="SMART" id="SM00589">
    <property type="entry name" value="PRY"/>
    <property type="match status" value="1"/>
</dbReference>
<dbReference type="Gene3D" id="2.60.120.920">
    <property type="match status" value="1"/>
</dbReference>
<dbReference type="SMART" id="SM00449">
    <property type="entry name" value="SPRY"/>
    <property type="match status" value="1"/>
</dbReference>
<feature type="non-terminal residue" evidence="2">
    <location>
        <position position="1"/>
    </location>
</feature>
<dbReference type="InterPro" id="IPR013320">
    <property type="entry name" value="ConA-like_dom_sf"/>
</dbReference>
<dbReference type="PANTHER" id="PTHR24103">
    <property type="entry name" value="E3 UBIQUITIN-PROTEIN LIGASE TRIM"/>
    <property type="match status" value="1"/>
</dbReference>
<dbReference type="SUPFAM" id="SSF49899">
    <property type="entry name" value="Concanavalin A-like lectins/glucanases"/>
    <property type="match status" value="1"/>
</dbReference>
<dbReference type="Pfam" id="PF13765">
    <property type="entry name" value="PRY"/>
    <property type="match status" value="1"/>
</dbReference>
<dbReference type="InterPro" id="IPR050143">
    <property type="entry name" value="TRIM/RBCC"/>
</dbReference>
<dbReference type="InterPro" id="IPR006574">
    <property type="entry name" value="PRY"/>
</dbReference>
<feature type="domain" description="B30.2/SPRY" evidence="1">
    <location>
        <begin position="1"/>
        <end position="175"/>
    </location>
</feature>
<evidence type="ECO:0000259" key="1">
    <source>
        <dbReference type="PROSITE" id="PS50188"/>
    </source>
</evidence>
<dbReference type="PROSITE" id="PS50188">
    <property type="entry name" value="B302_SPRY"/>
    <property type="match status" value="1"/>
</dbReference>
<dbReference type="AlphaFoldDB" id="A0A7K7CRC2"/>
<dbReference type="InterPro" id="IPR043136">
    <property type="entry name" value="B30.2/SPRY_sf"/>
</dbReference>
<proteinExistence type="predicted"/>
<dbReference type="InterPro" id="IPR003879">
    <property type="entry name" value="Butyrophylin_SPRY"/>
</dbReference>
<dbReference type="InterPro" id="IPR001870">
    <property type="entry name" value="B30.2/SPRY"/>
</dbReference>
<gene>
    <name evidence="2" type="primary">Btn1a1_1</name>
    <name evidence="2" type="ORF">APHCOE_R15145</name>
</gene>
<organism evidence="2 3">
    <name type="scientific">Aphelocoma coerulescens</name>
    <name type="common">Florida scrub-jay</name>
    <name type="synonym">Corvus coerulescens</name>
    <dbReference type="NCBI Taxonomy" id="39617"/>
    <lineage>
        <taxon>Eukaryota</taxon>
        <taxon>Metazoa</taxon>
        <taxon>Chordata</taxon>
        <taxon>Craniata</taxon>
        <taxon>Vertebrata</taxon>
        <taxon>Euteleostomi</taxon>
        <taxon>Archelosauria</taxon>
        <taxon>Archosauria</taxon>
        <taxon>Dinosauria</taxon>
        <taxon>Saurischia</taxon>
        <taxon>Theropoda</taxon>
        <taxon>Coelurosauria</taxon>
        <taxon>Aves</taxon>
        <taxon>Neognathae</taxon>
        <taxon>Neoaves</taxon>
        <taxon>Telluraves</taxon>
        <taxon>Australaves</taxon>
        <taxon>Passeriformes</taxon>
        <taxon>Corvoidea</taxon>
        <taxon>Corvidae</taxon>
        <taxon>Aphelocoma</taxon>
    </lineage>
</organism>
<dbReference type="InterPro" id="IPR003877">
    <property type="entry name" value="SPRY_dom"/>
</dbReference>
<protein>
    <submittedName>
        <fullName evidence="2">BT1A1 protein</fullName>
    </submittedName>
</protein>
<name>A0A7K7CRC2_APHCE</name>
<keyword evidence="3" id="KW-1185">Reference proteome</keyword>
<dbReference type="Pfam" id="PF00622">
    <property type="entry name" value="SPRY"/>
    <property type="match status" value="1"/>
</dbReference>
<reference evidence="2 3" key="1">
    <citation type="submission" date="2019-09" db="EMBL/GenBank/DDBJ databases">
        <title>Bird 10,000 Genomes (B10K) Project - Family phase.</title>
        <authorList>
            <person name="Zhang G."/>
        </authorList>
    </citation>
    <scope>NUCLEOTIDE SEQUENCE [LARGE SCALE GENOMIC DNA]</scope>
    <source>
        <strain evidence="2">OUT-0022</strain>
        <tissue evidence="2">Blood</tissue>
    </source>
</reference>
<dbReference type="EMBL" id="VZSI01000363">
    <property type="protein sequence ID" value="NWY22738.1"/>
    <property type="molecule type" value="Genomic_DNA"/>
</dbReference>
<evidence type="ECO:0000313" key="2">
    <source>
        <dbReference type="EMBL" id="NWY22738.1"/>
    </source>
</evidence>
<evidence type="ECO:0000313" key="3">
    <source>
        <dbReference type="Proteomes" id="UP000575874"/>
    </source>
</evidence>
<sequence>DVTLDADTAHPRLEISADGKSVKDTGVIRHVPSNEKRFDSHLFVLAKEGYTSGKHCWEVSVGRRRSWALGIARESVTRKGPLTLCPQNGFLAIGLADGRDYWAYTDRLTRLSVSGHLHKIGIFLNISAKKLRFYNAHKGATLYTFSIGDGNSQEGKFIPFLSTGPATAKLDPEPLLIVQEFDDDD</sequence>